<dbReference type="AlphaFoldDB" id="A0A5C8HX37"/>
<proteinExistence type="predicted"/>
<evidence type="ECO:0008006" key="3">
    <source>
        <dbReference type="Google" id="ProtNLM"/>
    </source>
</evidence>
<dbReference type="Proteomes" id="UP000321034">
    <property type="component" value="Unassembled WGS sequence"/>
</dbReference>
<evidence type="ECO:0000313" key="1">
    <source>
        <dbReference type="EMBL" id="TXK09561.1"/>
    </source>
</evidence>
<organism evidence="1 2">
    <name type="scientific">Microbacterium hatanonis</name>
    <dbReference type="NCBI Taxonomy" id="404366"/>
    <lineage>
        <taxon>Bacteria</taxon>
        <taxon>Bacillati</taxon>
        <taxon>Actinomycetota</taxon>
        <taxon>Actinomycetes</taxon>
        <taxon>Micrococcales</taxon>
        <taxon>Microbacteriaceae</taxon>
        <taxon>Microbacterium</taxon>
    </lineage>
</organism>
<gene>
    <name evidence="1" type="ORF">FVP77_11615</name>
</gene>
<name>A0A5C8HX37_9MICO</name>
<keyword evidence="2" id="KW-1185">Reference proteome</keyword>
<accession>A0A5C8HX37</accession>
<dbReference type="OrthoDB" id="9788916at2"/>
<sequence length="70" mass="7476">MDPIDLRHLPDDGGARISELVATVAERPLYVRVGADDAASVSLLSKLGFTEVSRTTSDDEIVLALPPTLE</sequence>
<comment type="caution">
    <text evidence="1">The sequence shown here is derived from an EMBL/GenBank/DDBJ whole genome shotgun (WGS) entry which is preliminary data.</text>
</comment>
<evidence type="ECO:0000313" key="2">
    <source>
        <dbReference type="Proteomes" id="UP000321034"/>
    </source>
</evidence>
<dbReference type="RefSeq" id="WP_147894773.1">
    <property type="nucleotide sequence ID" value="NZ_BAAANR010000001.1"/>
</dbReference>
<protein>
    <recommendedName>
        <fullName evidence="3">GNAT family N-acetyltransferase</fullName>
    </recommendedName>
</protein>
<dbReference type="EMBL" id="VRSV01000002">
    <property type="protein sequence ID" value="TXK09561.1"/>
    <property type="molecule type" value="Genomic_DNA"/>
</dbReference>
<reference evidence="1 2" key="1">
    <citation type="submission" date="2019-08" db="EMBL/GenBank/DDBJ databases">
        <authorList>
            <person name="Dong K."/>
        </authorList>
    </citation>
    <scope>NUCLEOTIDE SEQUENCE [LARGE SCALE GENOMIC DNA]</scope>
    <source>
        <strain evidence="1 2">JCM14558</strain>
    </source>
</reference>